<dbReference type="InterPro" id="IPR050469">
    <property type="entry name" value="Diguanylate_Cyclase"/>
</dbReference>
<dbReference type="InterPro" id="IPR011006">
    <property type="entry name" value="CheY-like_superfamily"/>
</dbReference>
<dbReference type="GO" id="GO:0000160">
    <property type="term" value="P:phosphorelay signal transduction system"/>
    <property type="evidence" value="ECO:0007669"/>
    <property type="project" value="InterPro"/>
</dbReference>
<dbReference type="InterPro" id="IPR001789">
    <property type="entry name" value="Sig_transdc_resp-reg_receiver"/>
</dbReference>
<evidence type="ECO:0000259" key="2">
    <source>
        <dbReference type="PROSITE" id="PS50110"/>
    </source>
</evidence>
<sequence>MLEDCKESIILIVDDNPTNLLVLSQTLKDIGLKVRVSMDGESALEQAIEETPDLILLDIQMPGIDGFETCKRLKLNPSVSDIPVIFITANNSTENIVEGLSLGAVDYIVKPFQKEEVLARVQVHLRLRLLTRKVQEQAIALQIANQQLECLANLDGLTQVANRRRFDEQLDLEWKRLTREPGPLSLILCDIDYFKRYNDFYGHQAGDTCLKQVAKALEQSLKRPGDFVARYGGEEFVVILPNTNFDGASHVAEIIQTDIEKLYISHAQSQVSTHITLSLGISSMIPTKEASESSLIAAADKALYEAKRRGRNTFYHEFSAV</sequence>
<evidence type="ECO:0000313" key="4">
    <source>
        <dbReference type="EMBL" id="PSB24451.1"/>
    </source>
</evidence>
<feature type="domain" description="Response regulatory" evidence="2">
    <location>
        <begin position="9"/>
        <end position="125"/>
    </location>
</feature>
<evidence type="ECO:0000259" key="3">
    <source>
        <dbReference type="PROSITE" id="PS50887"/>
    </source>
</evidence>
<dbReference type="SUPFAM" id="SSF55073">
    <property type="entry name" value="Nucleotide cyclase"/>
    <property type="match status" value="1"/>
</dbReference>
<dbReference type="GO" id="GO:0052621">
    <property type="term" value="F:diguanylate cyclase activity"/>
    <property type="evidence" value="ECO:0007669"/>
    <property type="project" value="TreeGrafter"/>
</dbReference>
<dbReference type="SMART" id="SM00448">
    <property type="entry name" value="REC"/>
    <property type="match status" value="1"/>
</dbReference>
<feature type="domain" description="GGDEF" evidence="3">
    <location>
        <begin position="182"/>
        <end position="319"/>
    </location>
</feature>
<comment type="caution">
    <text evidence="4">The sequence shown here is derived from an EMBL/GenBank/DDBJ whole genome shotgun (WGS) entry which is preliminary data.</text>
</comment>
<proteinExistence type="predicted"/>
<dbReference type="CDD" id="cd19920">
    <property type="entry name" value="REC_PA4781-like"/>
    <property type="match status" value="1"/>
</dbReference>
<gene>
    <name evidence="4" type="ORF">C7B82_27045</name>
</gene>
<dbReference type="SUPFAM" id="SSF52172">
    <property type="entry name" value="CheY-like"/>
    <property type="match status" value="1"/>
</dbReference>
<evidence type="ECO:0000313" key="5">
    <source>
        <dbReference type="Proteomes" id="UP000239576"/>
    </source>
</evidence>
<dbReference type="AlphaFoldDB" id="A0A2T1DVJ0"/>
<dbReference type="Proteomes" id="UP000239576">
    <property type="component" value="Unassembled WGS sequence"/>
</dbReference>
<reference evidence="5" key="1">
    <citation type="submission" date="2018-02" db="EMBL/GenBank/DDBJ databases">
        <authorList>
            <person name="Moore K."/>
            <person name="Momper L."/>
        </authorList>
    </citation>
    <scope>NUCLEOTIDE SEQUENCE [LARGE SCALE GENOMIC DNA]</scope>
    <source>
        <strain evidence="5">ULC18</strain>
    </source>
</reference>
<dbReference type="FunFam" id="3.30.70.270:FF:000001">
    <property type="entry name" value="Diguanylate cyclase domain protein"/>
    <property type="match status" value="1"/>
</dbReference>
<feature type="modified residue" description="4-aspartylphosphate" evidence="1">
    <location>
        <position position="58"/>
    </location>
</feature>
<dbReference type="PANTHER" id="PTHR45138">
    <property type="entry name" value="REGULATORY COMPONENTS OF SENSORY TRANSDUCTION SYSTEM"/>
    <property type="match status" value="1"/>
</dbReference>
<accession>A0A2T1DVJ0</accession>
<dbReference type="NCBIfam" id="TIGR00254">
    <property type="entry name" value="GGDEF"/>
    <property type="match status" value="1"/>
</dbReference>
<organism evidence="4 5">
    <name type="scientific">Stenomitos frigidus ULC18</name>
    <dbReference type="NCBI Taxonomy" id="2107698"/>
    <lineage>
        <taxon>Bacteria</taxon>
        <taxon>Bacillati</taxon>
        <taxon>Cyanobacteriota</taxon>
        <taxon>Cyanophyceae</taxon>
        <taxon>Leptolyngbyales</taxon>
        <taxon>Leptolyngbyaceae</taxon>
        <taxon>Stenomitos</taxon>
    </lineage>
</organism>
<dbReference type="GO" id="GO:1902201">
    <property type="term" value="P:negative regulation of bacterial-type flagellum-dependent cell motility"/>
    <property type="evidence" value="ECO:0007669"/>
    <property type="project" value="TreeGrafter"/>
</dbReference>
<dbReference type="SMART" id="SM00267">
    <property type="entry name" value="GGDEF"/>
    <property type="match status" value="1"/>
</dbReference>
<dbReference type="Pfam" id="PF00072">
    <property type="entry name" value="Response_reg"/>
    <property type="match status" value="1"/>
</dbReference>
<dbReference type="PROSITE" id="PS50110">
    <property type="entry name" value="RESPONSE_REGULATORY"/>
    <property type="match status" value="1"/>
</dbReference>
<dbReference type="InterPro" id="IPR043128">
    <property type="entry name" value="Rev_trsase/Diguanyl_cyclase"/>
</dbReference>
<dbReference type="GO" id="GO:0043709">
    <property type="term" value="P:cell adhesion involved in single-species biofilm formation"/>
    <property type="evidence" value="ECO:0007669"/>
    <property type="project" value="TreeGrafter"/>
</dbReference>
<dbReference type="CDD" id="cd01949">
    <property type="entry name" value="GGDEF"/>
    <property type="match status" value="1"/>
</dbReference>
<dbReference type="InterPro" id="IPR029787">
    <property type="entry name" value="Nucleotide_cyclase"/>
</dbReference>
<evidence type="ECO:0000256" key="1">
    <source>
        <dbReference type="PROSITE-ProRule" id="PRU00169"/>
    </source>
</evidence>
<dbReference type="GO" id="GO:0005886">
    <property type="term" value="C:plasma membrane"/>
    <property type="evidence" value="ECO:0007669"/>
    <property type="project" value="TreeGrafter"/>
</dbReference>
<reference evidence="4 5" key="2">
    <citation type="submission" date="2018-03" db="EMBL/GenBank/DDBJ databases">
        <title>The ancient ancestry and fast evolution of plastids.</title>
        <authorList>
            <person name="Moore K.R."/>
            <person name="Magnabosco C."/>
            <person name="Momper L."/>
            <person name="Gold D.A."/>
            <person name="Bosak T."/>
            <person name="Fournier G.P."/>
        </authorList>
    </citation>
    <scope>NUCLEOTIDE SEQUENCE [LARGE SCALE GENOMIC DNA]</scope>
    <source>
        <strain evidence="4 5">ULC18</strain>
    </source>
</reference>
<name>A0A2T1DVJ0_9CYAN</name>
<protein>
    <submittedName>
        <fullName evidence="4">Diguanylate cyclase response regulator</fullName>
    </submittedName>
</protein>
<dbReference type="EMBL" id="PVWK01000144">
    <property type="protein sequence ID" value="PSB24451.1"/>
    <property type="molecule type" value="Genomic_DNA"/>
</dbReference>
<dbReference type="OrthoDB" id="453368at2"/>
<dbReference type="Gene3D" id="3.40.50.2300">
    <property type="match status" value="1"/>
</dbReference>
<dbReference type="Gene3D" id="3.30.70.270">
    <property type="match status" value="1"/>
</dbReference>
<keyword evidence="5" id="KW-1185">Reference proteome</keyword>
<dbReference type="PANTHER" id="PTHR45138:SF9">
    <property type="entry name" value="DIGUANYLATE CYCLASE DGCM-RELATED"/>
    <property type="match status" value="1"/>
</dbReference>
<keyword evidence="1" id="KW-0597">Phosphoprotein</keyword>
<dbReference type="InterPro" id="IPR000160">
    <property type="entry name" value="GGDEF_dom"/>
</dbReference>
<dbReference type="PROSITE" id="PS50887">
    <property type="entry name" value="GGDEF"/>
    <property type="match status" value="1"/>
</dbReference>
<dbReference type="RefSeq" id="WP_106259977.1">
    <property type="nucleotide sequence ID" value="NZ_CAWNSW010000093.1"/>
</dbReference>
<dbReference type="Pfam" id="PF00990">
    <property type="entry name" value="GGDEF"/>
    <property type="match status" value="1"/>
</dbReference>